<feature type="compositionally biased region" description="Basic and acidic residues" evidence="1">
    <location>
        <begin position="13"/>
        <end position="34"/>
    </location>
</feature>
<feature type="compositionally biased region" description="Low complexity" evidence="1">
    <location>
        <begin position="116"/>
        <end position="127"/>
    </location>
</feature>
<evidence type="ECO:0000313" key="4">
    <source>
        <dbReference type="Proteomes" id="UP000077266"/>
    </source>
</evidence>
<evidence type="ECO:0000313" key="3">
    <source>
        <dbReference type="EMBL" id="KZV82308.1"/>
    </source>
</evidence>
<organism evidence="3 4">
    <name type="scientific">Exidia glandulosa HHB12029</name>
    <dbReference type="NCBI Taxonomy" id="1314781"/>
    <lineage>
        <taxon>Eukaryota</taxon>
        <taxon>Fungi</taxon>
        <taxon>Dikarya</taxon>
        <taxon>Basidiomycota</taxon>
        <taxon>Agaricomycotina</taxon>
        <taxon>Agaricomycetes</taxon>
        <taxon>Auriculariales</taxon>
        <taxon>Exidiaceae</taxon>
        <taxon>Exidia</taxon>
    </lineage>
</organism>
<feature type="transmembrane region" description="Helical" evidence="2">
    <location>
        <begin position="340"/>
        <end position="364"/>
    </location>
</feature>
<evidence type="ECO:0000256" key="1">
    <source>
        <dbReference type="SAM" id="MobiDB-lite"/>
    </source>
</evidence>
<dbReference type="InParanoid" id="A0A165CE82"/>
<feature type="compositionally biased region" description="Acidic residues" evidence="1">
    <location>
        <begin position="1"/>
        <end position="12"/>
    </location>
</feature>
<name>A0A165CE82_EXIGL</name>
<evidence type="ECO:0000256" key="2">
    <source>
        <dbReference type="SAM" id="Phobius"/>
    </source>
</evidence>
<accession>A0A165CE82</accession>
<feature type="transmembrane region" description="Helical" evidence="2">
    <location>
        <begin position="376"/>
        <end position="397"/>
    </location>
</feature>
<sequence length="426" mass="46498">MAQISDESEEDGHDCALNDASDIRGLDTAEHEPKPAPLFLRPIITQARDRPQPSSSKTVRHDQEATETPRPASNPTSAPAPKPAPLHLQPIVTQPRDLCQPSSETAHQEVADETPRPASNPNSASAQPASWMQCDACHSWMKSTSLAVHKKKKCKKLPKKDDAKHWTYVEIDDDDEGDGRHADVQSSSTNPGAGCCGAPREEPDDAAEVRRVDVGADMTDKIGEDHVARRAERVLWPDAAPAKRDTLVRGQFHACLEAQQHGAATDVPSNNNDDAVSFAPTLLPRPTQRSSSSRKLCNNLFSIFILSQLLPRDTVFANNTHAFFAFLTVHYFLILSKVHAHIVAASVDYPFFLGTFAAFVIAICKNDIVYARMLEIMVLCLVTAFVVLGVLDAYYHAPAEATHALRLFADLLGAIAEVERGQAAPV</sequence>
<feature type="transmembrane region" description="Helical" evidence="2">
    <location>
        <begin position="315"/>
        <end position="334"/>
    </location>
</feature>
<keyword evidence="2" id="KW-0472">Membrane</keyword>
<keyword evidence="4" id="KW-1185">Reference proteome</keyword>
<feature type="compositionally biased region" description="Basic and acidic residues" evidence="1">
    <location>
        <begin position="106"/>
        <end position="115"/>
    </location>
</feature>
<feature type="region of interest" description="Disordered" evidence="1">
    <location>
        <begin position="172"/>
        <end position="208"/>
    </location>
</feature>
<dbReference type="AlphaFoldDB" id="A0A165CE82"/>
<proteinExistence type="predicted"/>
<dbReference type="EMBL" id="KV426332">
    <property type="protein sequence ID" value="KZV82308.1"/>
    <property type="molecule type" value="Genomic_DNA"/>
</dbReference>
<keyword evidence="2" id="KW-1133">Transmembrane helix</keyword>
<reference evidence="3 4" key="1">
    <citation type="journal article" date="2016" name="Mol. Biol. Evol.">
        <title>Comparative Genomics of Early-Diverging Mushroom-Forming Fungi Provides Insights into the Origins of Lignocellulose Decay Capabilities.</title>
        <authorList>
            <person name="Nagy L.G."/>
            <person name="Riley R."/>
            <person name="Tritt A."/>
            <person name="Adam C."/>
            <person name="Daum C."/>
            <person name="Floudas D."/>
            <person name="Sun H."/>
            <person name="Yadav J.S."/>
            <person name="Pangilinan J."/>
            <person name="Larsson K.H."/>
            <person name="Matsuura K."/>
            <person name="Barry K."/>
            <person name="Labutti K."/>
            <person name="Kuo R."/>
            <person name="Ohm R.A."/>
            <person name="Bhattacharya S.S."/>
            <person name="Shirouzu T."/>
            <person name="Yoshinaga Y."/>
            <person name="Martin F.M."/>
            <person name="Grigoriev I.V."/>
            <person name="Hibbett D.S."/>
        </authorList>
    </citation>
    <scope>NUCLEOTIDE SEQUENCE [LARGE SCALE GENOMIC DNA]</scope>
    <source>
        <strain evidence="3 4">HHB12029</strain>
    </source>
</reference>
<keyword evidence="2" id="KW-0812">Transmembrane</keyword>
<protein>
    <submittedName>
        <fullName evidence="3">Uncharacterized protein</fullName>
    </submittedName>
</protein>
<gene>
    <name evidence="3" type="ORF">EXIGLDRAFT_778737</name>
</gene>
<feature type="region of interest" description="Disordered" evidence="1">
    <location>
        <begin position="1"/>
        <end position="127"/>
    </location>
</feature>
<dbReference type="Proteomes" id="UP000077266">
    <property type="component" value="Unassembled WGS sequence"/>
</dbReference>